<dbReference type="AlphaFoldDB" id="A0A1G8FK78"/>
<sequence length="198" mass="22676">MANGLYNKQNLGLYLRFFRENSFVPGCEKQIVLAKILGISQKRVSEIENGFVKDIRLELALNWCTATGWHEGREVVMCMYGVDPLALPPITPEFNQRYGDALLNLRKQLKDALAAVDDLMEIWNSRRPNRIPQTKDMLSEKKQIIDVKSAINTTLYAAEREFSFEIPEVVRVWTQNTLSDGMIMPLPEELQKRMGVTA</sequence>
<proteinExistence type="predicted"/>
<dbReference type="Proteomes" id="UP000198956">
    <property type="component" value="Unassembled WGS sequence"/>
</dbReference>
<protein>
    <submittedName>
        <fullName evidence="1">Uncharacterized protein</fullName>
    </submittedName>
</protein>
<reference evidence="1 2" key="1">
    <citation type="submission" date="2016-10" db="EMBL/GenBank/DDBJ databases">
        <authorList>
            <person name="de Groot N.N."/>
        </authorList>
    </citation>
    <scope>NUCLEOTIDE SEQUENCE [LARGE SCALE GENOMIC DNA]</scope>
    <source>
        <strain evidence="1 2">L 420-91</strain>
    </source>
</reference>
<evidence type="ECO:0000313" key="1">
    <source>
        <dbReference type="EMBL" id="SDH82562.1"/>
    </source>
</evidence>
<dbReference type="SUPFAM" id="SSF47413">
    <property type="entry name" value="lambda repressor-like DNA-binding domains"/>
    <property type="match status" value="1"/>
</dbReference>
<dbReference type="OrthoDB" id="2680530at2"/>
<dbReference type="EMBL" id="FNDE01000071">
    <property type="protein sequence ID" value="SDH82562.1"/>
    <property type="molecule type" value="Genomic_DNA"/>
</dbReference>
<dbReference type="GO" id="GO:0003677">
    <property type="term" value="F:DNA binding"/>
    <property type="evidence" value="ECO:0007669"/>
    <property type="project" value="InterPro"/>
</dbReference>
<dbReference type="RefSeq" id="WP_091261541.1">
    <property type="nucleotide sequence ID" value="NZ_FNDE01000071.1"/>
</dbReference>
<organism evidence="1 2">
    <name type="scientific">Aneurinibacillus thermoaerophilus</name>
    <dbReference type="NCBI Taxonomy" id="143495"/>
    <lineage>
        <taxon>Bacteria</taxon>
        <taxon>Bacillati</taxon>
        <taxon>Bacillota</taxon>
        <taxon>Bacilli</taxon>
        <taxon>Bacillales</taxon>
        <taxon>Paenibacillaceae</taxon>
        <taxon>Aneurinibacillus group</taxon>
        <taxon>Aneurinibacillus</taxon>
    </lineage>
</organism>
<dbReference type="InterPro" id="IPR010982">
    <property type="entry name" value="Lambda_DNA-bd_dom_sf"/>
</dbReference>
<name>A0A1G8FK78_ANETH</name>
<accession>A0A1G8FK78</accession>
<dbReference type="Gene3D" id="1.10.260.40">
    <property type="entry name" value="lambda repressor-like DNA-binding domains"/>
    <property type="match status" value="1"/>
</dbReference>
<evidence type="ECO:0000313" key="2">
    <source>
        <dbReference type="Proteomes" id="UP000198956"/>
    </source>
</evidence>
<gene>
    <name evidence="1" type="ORF">SAMN04489735_10715</name>
</gene>